<feature type="region of interest" description="Disordered" evidence="1">
    <location>
        <begin position="97"/>
        <end position="167"/>
    </location>
</feature>
<dbReference type="Proteomes" id="UP000267368">
    <property type="component" value="Unassembled WGS sequence"/>
</dbReference>
<protein>
    <recommendedName>
        <fullName evidence="3">Transcobalamin-like C-terminal domain-containing protein</fullName>
    </recommendedName>
</protein>
<accession>A0A3N0AGF0</accession>
<evidence type="ECO:0000256" key="1">
    <source>
        <dbReference type="SAM" id="MobiDB-lite"/>
    </source>
</evidence>
<sequence length="270" mass="26948">MQDHKTGRNDAQGGGHDSAAAAALHVGAPADETAAMPAERVGRAPRNVRAQRVGIAVVAVLSALLIGVSAFSLAGGGSSDEREMAAEVPAAFEPVVETGEDETAAPDEDASDASHEVEGDAADSASASAPQASAEASQPAAVATVQPAPAPTNQAPAPQSQPSASEPPAARMVNVTVTVDSSIVGNPVSGSGSFSLPQGSTVYDALCQLTTPNGGPNYVRAIGGLAEFDHGSQSGWKYSVNGVDPSVACGSYVLSDGDVVAWRYVTSING</sequence>
<proteinExistence type="predicted"/>
<evidence type="ECO:0000256" key="2">
    <source>
        <dbReference type="SAM" id="Phobius"/>
    </source>
</evidence>
<dbReference type="InterPro" id="IPR027954">
    <property type="entry name" value="Transcobalamin-like_C"/>
</dbReference>
<evidence type="ECO:0000313" key="5">
    <source>
        <dbReference type="Proteomes" id="UP000267368"/>
    </source>
</evidence>
<keyword evidence="2" id="KW-0472">Membrane</keyword>
<gene>
    <name evidence="4" type="ORF">DMP07_04025</name>
</gene>
<name>A0A3N0AGF0_9ACTN</name>
<feature type="compositionally biased region" description="Low complexity" evidence="1">
    <location>
        <begin position="122"/>
        <end position="167"/>
    </location>
</feature>
<feature type="domain" description="Transcobalamin-like C-terminal" evidence="3">
    <location>
        <begin position="199"/>
        <end position="265"/>
    </location>
</feature>
<dbReference type="Pfam" id="PF14478">
    <property type="entry name" value="DUF4430"/>
    <property type="match status" value="1"/>
</dbReference>
<dbReference type="EMBL" id="QICB01000002">
    <property type="protein sequence ID" value="RNL20755.1"/>
    <property type="molecule type" value="Genomic_DNA"/>
</dbReference>
<comment type="caution">
    <text evidence="4">The sequence shown here is derived from an EMBL/GenBank/DDBJ whole genome shotgun (WGS) entry which is preliminary data.</text>
</comment>
<dbReference type="AlphaFoldDB" id="A0A3N0AGF0"/>
<organism evidence="4 5">
    <name type="scientific">Slackia faecicanis</name>
    <dbReference type="NCBI Taxonomy" id="255723"/>
    <lineage>
        <taxon>Bacteria</taxon>
        <taxon>Bacillati</taxon>
        <taxon>Actinomycetota</taxon>
        <taxon>Coriobacteriia</taxon>
        <taxon>Eggerthellales</taxon>
        <taxon>Eggerthellaceae</taxon>
        <taxon>Slackia</taxon>
    </lineage>
</organism>
<keyword evidence="2" id="KW-0812">Transmembrane</keyword>
<dbReference type="Gene3D" id="2.170.130.30">
    <property type="match status" value="1"/>
</dbReference>
<feature type="transmembrane region" description="Helical" evidence="2">
    <location>
        <begin position="53"/>
        <end position="74"/>
    </location>
</feature>
<evidence type="ECO:0000313" key="4">
    <source>
        <dbReference type="EMBL" id="RNL20755.1"/>
    </source>
</evidence>
<keyword evidence="5" id="KW-1185">Reference proteome</keyword>
<reference evidence="5" key="1">
    <citation type="submission" date="2018-05" db="EMBL/GenBank/DDBJ databases">
        <title>Genome Sequencing of selected type strains of the family Eggerthellaceae.</title>
        <authorList>
            <person name="Danylec N."/>
            <person name="Stoll D.A."/>
            <person name="Doetsch A."/>
            <person name="Huch M."/>
        </authorList>
    </citation>
    <scope>NUCLEOTIDE SEQUENCE [LARGE SCALE GENOMIC DNA]</scope>
    <source>
        <strain evidence="5">DSM 17537</strain>
    </source>
</reference>
<dbReference type="RefSeq" id="WP_123197855.1">
    <property type="nucleotide sequence ID" value="NZ_QICB01000002.1"/>
</dbReference>
<feature type="compositionally biased region" description="Acidic residues" evidence="1">
    <location>
        <begin position="98"/>
        <end position="111"/>
    </location>
</feature>
<evidence type="ECO:0000259" key="3">
    <source>
        <dbReference type="Pfam" id="PF14478"/>
    </source>
</evidence>
<keyword evidence="2" id="KW-1133">Transmembrane helix</keyword>
<dbReference type="OrthoDB" id="9004184at2"/>